<evidence type="ECO:0000313" key="2">
    <source>
        <dbReference type="Proteomes" id="UP000682877"/>
    </source>
</evidence>
<dbReference type="EMBL" id="LR999452">
    <property type="protein sequence ID" value="CAE5963030.1"/>
    <property type="molecule type" value="Genomic_DNA"/>
</dbReference>
<keyword evidence="2" id="KW-1185">Reference proteome</keyword>
<name>A0A8S1ZMM5_ARAAE</name>
<evidence type="ECO:0000313" key="1">
    <source>
        <dbReference type="EMBL" id="CAE5963030.1"/>
    </source>
</evidence>
<proteinExistence type="predicted"/>
<organism evidence="1 2">
    <name type="scientific">Arabidopsis arenosa</name>
    <name type="common">Sand rock-cress</name>
    <name type="synonym">Cardaminopsis arenosa</name>
    <dbReference type="NCBI Taxonomy" id="38785"/>
    <lineage>
        <taxon>Eukaryota</taxon>
        <taxon>Viridiplantae</taxon>
        <taxon>Streptophyta</taxon>
        <taxon>Embryophyta</taxon>
        <taxon>Tracheophyta</taxon>
        <taxon>Spermatophyta</taxon>
        <taxon>Magnoliopsida</taxon>
        <taxon>eudicotyledons</taxon>
        <taxon>Gunneridae</taxon>
        <taxon>Pentapetalae</taxon>
        <taxon>rosids</taxon>
        <taxon>malvids</taxon>
        <taxon>Brassicales</taxon>
        <taxon>Brassicaceae</taxon>
        <taxon>Camelineae</taxon>
        <taxon>Arabidopsis</taxon>
    </lineage>
</organism>
<gene>
    <name evidence="1" type="ORF">AARE701A_LOCUS4627</name>
</gene>
<accession>A0A8S1ZMM5</accession>
<reference evidence="1" key="1">
    <citation type="submission" date="2021-01" db="EMBL/GenBank/DDBJ databases">
        <authorList>
            <person name="Bezrukov I."/>
        </authorList>
    </citation>
    <scope>NUCLEOTIDE SEQUENCE</scope>
</reference>
<dbReference type="AlphaFoldDB" id="A0A8S1ZMM5"/>
<sequence>MELYNDPTTRAKQFGASSSYIADAAYSLQEKTTANVAFVAISETDRVVSHATPPGMVNTLGRHGYARREPVSRYRVAEKDLDLTEQGVNELMLLEQQAQKAIVTIVEEQVRHHED</sequence>
<protein>
    <submittedName>
        <fullName evidence="1">Uncharacterized protein</fullName>
    </submittedName>
</protein>
<dbReference type="Proteomes" id="UP000682877">
    <property type="component" value="Chromosome 2"/>
</dbReference>